<reference evidence="1" key="1">
    <citation type="submission" date="2020-10" db="EMBL/GenBank/DDBJ databases">
        <authorList>
            <person name="Hahn C.J."/>
            <person name="Laso-Perez R."/>
            <person name="Vulcano F."/>
            <person name="Vaziourakis K.-M."/>
            <person name="Stokke R."/>
            <person name="Steen I.H."/>
            <person name="Teske A."/>
            <person name="Boetius A."/>
            <person name="Liebeke M."/>
            <person name="Amann R."/>
            <person name="Knittel K."/>
        </authorList>
    </citation>
    <scope>NUCLEOTIDE SEQUENCE</scope>
    <source>
        <strain evidence="1">Gfbio:e3339647-f889-4370-9287-4fb5cb688e4c:AG392O15_GoMArc1</strain>
    </source>
</reference>
<dbReference type="Proteomes" id="UP000610373">
    <property type="component" value="Unassembled WGS sequence"/>
</dbReference>
<evidence type="ECO:0000313" key="1">
    <source>
        <dbReference type="EMBL" id="CAD6494190.1"/>
    </source>
</evidence>
<accession>A0A811TED0</accession>
<sequence length="139" mass="16731">MGDDMTNDFAEKYKEILTEMAVQTKEFNIKSCSTISIDLTRMSVYFNFSEGVFISEFLEYLFDNLNHVVEKFEVEEKFKETAINEISELIEQLKEFITKRDETKKIKMYNKMRDVRYLITKTQLDYYRLKKPKKTAHFI</sequence>
<name>A0A811TED0_9EURY</name>
<protein>
    <submittedName>
        <fullName evidence="1">Uncharacterized protein</fullName>
    </submittedName>
</protein>
<dbReference type="AlphaFoldDB" id="A0A811TED0"/>
<evidence type="ECO:0000313" key="2">
    <source>
        <dbReference type="Proteomes" id="UP000610373"/>
    </source>
</evidence>
<gene>
    <name evidence="1" type="ORF">CHKLHMKO_00652</name>
</gene>
<organism evidence="1 2">
    <name type="scientific">Candidatus Argoarchaeum ethanivorans</name>
    <dbReference type="NCBI Taxonomy" id="2608793"/>
    <lineage>
        <taxon>Archaea</taxon>
        <taxon>Methanobacteriati</taxon>
        <taxon>Methanobacteriota</taxon>
        <taxon>Stenosarchaea group</taxon>
        <taxon>Methanomicrobia</taxon>
        <taxon>Methanosarcinales</taxon>
        <taxon>Methanosarcinales incertae sedis</taxon>
        <taxon>GOM Arc I cluster</taxon>
        <taxon>Candidatus Argoarchaeum</taxon>
    </lineage>
</organism>
<proteinExistence type="predicted"/>
<comment type="caution">
    <text evidence="1">The sequence shown here is derived from an EMBL/GenBank/DDBJ whole genome shotgun (WGS) entry which is preliminary data.</text>
</comment>
<dbReference type="EMBL" id="CAJHIO010000065">
    <property type="protein sequence ID" value="CAD6494190.1"/>
    <property type="molecule type" value="Genomic_DNA"/>
</dbReference>